<feature type="domain" description="Transposase TnpC homeodomain" evidence="2">
    <location>
        <begin position="10"/>
        <end position="82"/>
    </location>
</feature>
<dbReference type="Pfam" id="PF13007">
    <property type="entry name" value="LZ_Tnp_IS66"/>
    <property type="match status" value="1"/>
</dbReference>
<sequence length="334" mass="38194">MLFASKVNNLTEIILSMKRQSFGRKSEKFNPDQLNIFELLGLEDNTVVIVDGDDIPDGAKQAKKKPRKPKGKALSGLPVKEVHYNPDSTVCPICGKEMHEIAPTVINELVYIPAEIYIKKSIFHNFACFNQHKDCDESNNDHLKIYHSSQPVPVTLFEKSAASPAFVAHTAYDLLKKCVPLYRQEKAYKDMGYNISRTLLSNWLWRSMNEYLRFIVDKMRHDFLRLSFIHLDETELKVLEEVKRGTRNSDSYVWIGMSGEIEDKQMAIYSYGPGRSINELKKMLIIDGEHFSGTAVTDGYTVYDNYTDFSGHAGCWAHYSSRIIILDKLTSAFI</sequence>
<dbReference type="AlphaFoldDB" id="A0A3G9J9C5"/>
<name>A0A3G9J9C5_9FIRM</name>
<evidence type="ECO:0000313" key="4">
    <source>
        <dbReference type="Proteomes" id="UP000268059"/>
    </source>
</evidence>
<feature type="domain" description="Transposase IS66 central" evidence="1">
    <location>
        <begin position="159"/>
        <end position="319"/>
    </location>
</feature>
<dbReference type="PANTHER" id="PTHR33678">
    <property type="entry name" value="BLL1576 PROTEIN"/>
    <property type="match status" value="1"/>
</dbReference>
<dbReference type="KEGG" id="ebm:SG0102_20900"/>
<evidence type="ECO:0000259" key="1">
    <source>
        <dbReference type="Pfam" id="PF03050"/>
    </source>
</evidence>
<gene>
    <name evidence="3" type="ORF">SG0102_20900</name>
</gene>
<dbReference type="Proteomes" id="UP000268059">
    <property type="component" value="Chromosome"/>
</dbReference>
<organism evidence="3 4">
    <name type="scientific">Intestinibaculum porci</name>
    <dbReference type="NCBI Taxonomy" id="2487118"/>
    <lineage>
        <taxon>Bacteria</taxon>
        <taxon>Bacillati</taxon>
        <taxon>Bacillota</taxon>
        <taxon>Erysipelotrichia</taxon>
        <taxon>Erysipelotrichales</taxon>
        <taxon>Erysipelotrichaceae</taxon>
        <taxon>Intestinibaculum</taxon>
    </lineage>
</organism>
<dbReference type="Pfam" id="PF03050">
    <property type="entry name" value="DDE_Tnp_IS66"/>
    <property type="match status" value="1"/>
</dbReference>
<evidence type="ECO:0000259" key="2">
    <source>
        <dbReference type="Pfam" id="PF13007"/>
    </source>
</evidence>
<keyword evidence="4" id="KW-1185">Reference proteome</keyword>
<dbReference type="InterPro" id="IPR052344">
    <property type="entry name" value="Transposase-related"/>
</dbReference>
<dbReference type="InterPro" id="IPR024463">
    <property type="entry name" value="Transposase_TnpC_homeodom"/>
</dbReference>
<proteinExistence type="predicted"/>
<dbReference type="InterPro" id="IPR004291">
    <property type="entry name" value="Transposase_IS66_central"/>
</dbReference>
<dbReference type="EMBL" id="AP019309">
    <property type="protein sequence ID" value="BBH27156.1"/>
    <property type="molecule type" value="Genomic_DNA"/>
</dbReference>
<reference evidence="3 4" key="1">
    <citation type="submission" date="2018-11" db="EMBL/GenBank/DDBJ databases">
        <title>Novel Erysipelotrichaceae bacterium isolated from small intestine of a swine.</title>
        <authorList>
            <person name="Kim J.S."/>
            <person name="Choe H."/>
            <person name="Lee Y.R."/>
            <person name="Kim K.M."/>
            <person name="Park D.S."/>
        </authorList>
    </citation>
    <scope>NUCLEOTIDE SEQUENCE [LARGE SCALE GENOMIC DNA]</scope>
    <source>
        <strain evidence="3 4">SG0102</strain>
    </source>
</reference>
<dbReference type="InParanoid" id="A0A3G9J9C5"/>
<dbReference type="PANTHER" id="PTHR33678:SF2">
    <property type="match status" value="1"/>
</dbReference>
<accession>A0A3G9J9C5</accession>
<protein>
    <submittedName>
        <fullName evidence="3">Uncharacterized protein</fullName>
    </submittedName>
</protein>
<evidence type="ECO:0000313" key="3">
    <source>
        <dbReference type="EMBL" id="BBH27156.1"/>
    </source>
</evidence>